<keyword evidence="4" id="KW-1185">Reference proteome</keyword>
<protein>
    <submittedName>
        <fullName evidence="3">Uncharacterized protein</fullName>
    </submittedName>
</protein>
<name>A0AAN7V087_9PEZI</name>
<evidence type="ECO:0000256" key="2">
    <source>
        <dbReference type="SAM" id="MobiDB-lite"/>
    </source>
</evidence>
<evidence type="ECO:0000313" key="3">
    <source>
        <dbReference type="EMBL" id="KAK5637233.1"/>
    </source>
</evidence>
<feature type="compositionally biased region" description="Basic and acidic residues" evidence="2">
    <location>
        <begin position="19"/>
        <end position="34"/>
    </location>
</feature>
<proteinExistence type="predicted"/>
<gene>
    <name evidence="3" type="ORF">RRF57_012945</name>
</gene>
<reference evidence="3 4" key="1">
    <citation type="submission" date="2023-10" db="EMBL/GenBank/DDBJ databases">
        <title>Draft genome sequence of Xylaria bambusicola isolate GMP-LS, the root and basal stem rot pathogen of sugarcane in Indonesia.</title>
        <authorList>
            <person name="Selvaraj P."/>
            <person name="Muralishankar V."/>
            <person name="Muruganantham S."/>
            <person name="Sp S."/>
            <person name="Haryani S."/>
            <person name="Lau K.J.X."/>
            <person name="Naqvi N.I."/>
        </authorList>
    </citation>
    <scope>NUCLEOTIDE SEQUENCE [LARGE SCALE GENOMIC DNA]</scope>
    <source>
        <strain evidence="3">GMP-LS</strain>
    </source>
</reference>
<dbReference type="Proteomes" id="UP001305414">
    <property type="component" value="Unassembled WGS sequence"/>
</dbReference>
<dbReference type="AlphaFoldDB" id="A0AAN7V087"/>
<evidence type="ECO:0000256" key="1">
    <source>
        <dbReference type="SAM" id="Coils"/>
    </source>
</evidence>
<comment type="caution">
    <text evidence="3">The sequence shown here is derived from an EMBL/GenBank/DDBJ whole genome shotgun (WGS) entry which is preliminary data.</text>
</comment>
<keyword evidence="1" id="KW-0175">Coiled coil</keyword>
<feature type="region of interest" description="Disordered" evidence="2">
    <location>
        <begin position="1"/>
        <end position="34"/>
    </location>
</feature>
<evidence type="ECO:0000313" key="4">
    <source>
        <dbReference type="Proteomes" id="UP001305414"/>
    </source>
</evidence>
<feature type="compositionally biased region" description="Polar residues" evidence="2">
    <location>
        <begin position="1"/>
        <end position="18"/>
    </location>
</feature>
<dbReference type="EMBL" id="JAWHQM010000099">
    <property type="protein sequence ID" value="KAK5637233.1"/>
    <property type="molecule type" value="Genomic_DNA"/>
</dbReference>
<sequence>MHDSPRTASHLESGNADNTKSEAKGEGNQKSLDGEYPLHIKIDDILSDTQSDIEIPASSELVAESQGRDCGRVIPSLPERRAKARQRLLQSKAYAELIEDRIQDLEQKYRVISKKLNVNTGTSKYINYLAENTQSIPKISKMGWVDFTHRLTINPGTLTGAWKHRPEVNEKPTAAIELLVEQPVPDPNHTRYRSSNSLLPACLRFDLAIALPSPIKSGSESKPLLKILSHITGCGVAIGPHQHRLLMMRPFKLLVYFEKDIKNYLRIAKRD</sequence>
<organism evidence="3 4">
    <name type="scientific">Xylaria bambusicola</name>
    <dbReference type="NCBI Taxonomy" id="326684"/>
    <lineage>
        <taxon>Eukaryota</taxon>
        <taxon>Fungi</taxon>
        <taxon>Dikarya</taxon>
        <taxon>Ascomycota</taxon>
        <taxon>Pezizomycotina</taxon>
        <taxon>Sordariomycetes</taxon>
        <taxon>Xylariomycetidae</taxon>
        <taxon>Xylariales</taxon>
        <taxon>Xylariaceae</taxon>
        <taxon>Xylaria</taxon>
    </lineage>
</organism>
<feature type="coiled-coil region" evidence="1">
    <location>
        <begin position="88"/>
        <end position="115"/>
    </location>
</feature>
<accession>A0AAN7V087</accession>